<keyword evidence="9" id="KW-1185">Reference proteome</keyword>
<protein>
    <recommendedName>
        <fullName evidence="6">SURF1-like protein</fullName>
    </recommendedName>
</protein>
<evidence type="ECO:0000313" key="9">
    <source>
        <dbReference type="Proteomes" id="UP001208690"/>
    </source>
</evidence>
<dbReference type="Proteomes" id="UP001208690">
    <property type="component" value="Unassembled WGS sequence"/>
</dbReference>
<dbReference type="InterPro" id="IPR045214">
    <property type="entry name" value="Surf1/Surf4"/>
</dbReference>
<comment type="similarity">
    <text evidence="2 6">Belongs to the SURF1 family.</text>
</comment>
<keyword evidence="6" id="KW-1003">Cell membrane</keyword>
<evidence type="ECO:0000256" key="3">
    <source>
        <dbReference type="ARBA" id="ARBA00022692"/>
    </source>
</evidence>
<sequence>MRLWFGLIVGMIGVGILVSLGIWQVQRLAWKEDLLARIESQIAADPVPLGVAQNQTAETSRPAGAAGQRRESAGHLSTVQMPELNRYSPVTMTGSFDTDAPPIRVLASRKTVGAVYRIIRPFQAEGYGRILVDTGWIVDDAGAPPPPPDEQLTLVGNLDTPNEADSFTPAPDLQGNIWFARDVPEMARALSTEPVLVVLRETPETDLGVTPWPVDTAGIPNDHLQYAITWFSLAVIWGAMTVYFLLRTRRSAR</sequence>
<evidence type="ECO:0000256" key="1">
    <source>
        <dbReference type="ARBA" id="ARBA00004370"/>
    </source>
</evidence>
<evidence type="ECO:0000256" key="5">
    <source>
        <dbReference type="ARBA" id="ARBA00023136"/>
    </source>
</evidence>
<evidence type="ECO:0000256" key="2">
    <source>
        <dbReference type="ARBA" id="ARBA00007165"/>
    </source>
</evidence>
<evidence type="ECO:0000313" key="8">
    <source>
        <dbReference type="EMBL" id="MCV3272518.1"/>
    </source>
</evidence>
<keyword evidence="4 6" id="KW-1133">Transmembrane helix</keyword>
<feature type="transmembrane region" description="Helical" evidence="6">
    <location>
        <begin position="227"/>
        <end position="246"/>
    </location>
</feature>
<dbReference type="PROSITE" id="PS50895">
    <property type="entry name" value="SURF1"/>
    <property type="match status" value="1"/>
</dbReference>
<proteinExistence type="inferred from homology"/>
<evidence type="ECO:0000256" key="6">
    <source>
        <dbReference type="RuleBase" id="RU363076"/>
    </source>
</evidence>
<name>A0ABT3BG34_9RHOB</name>
<dbReference type="PANTHER" id="PTHR23427:SF2">
    <property type="entry name" value="SURFEIT LOCUS PROTEIN 1"/>
    <property type="match status" value="1"/>
</dbReference>
<comment type="caution">
    <text evidence="8">The sequence shown here is derived from an EMBL/GenBank/DDBJ whole genome shotgun (WGS) entry which is preliminary data.</text>
</comment>
<dbReference type="CDD" id="cd06662">
    <property type="entry name" value="SURF1"/>
    <property type="match status" value="1"/>
</dbReference>
<feature type="transmembrane region" description="Helical" evidence="6">
    <location>
        <begin position="7"/>
        <end position="25"/>
    </location>
</feature>
<comment type="subcellular location">
    <subcellularLocation>
        <location evidence="6">Cell membrane</location>
        <topology evidence="6">Multi-pass membrane protein</topology>
    </subcellularLocation>
    <subcellularLocation>
        <location evidence="1">Membrane</location>
    </subcellularLocation>
</comment>
<dbReference type="Pfam" id="PF02104">
    <property type="entry name" value="SURF1"/>
    <property type="match status" value="1"/>
</dbReference>
<feature type="region of interest" description="Disordered" evidence="7">
    <location>
        <begin position="53"/>
        <end position="75"/>
    </location>
</feature>
<evidence type="ECO:0000256" key="4">
    <source>
        <dbReference type="ARBA" id="ARBA00022989"/>
    </source>
</evidence>
<keyword evidence="5 6" id="KW-0472">Membrane</keyword>
<dbReference type="PANTHER" id="PTHR23427">
    <property type="entry name" value="SURFEIT LOCUS PROTEIN"/>
    <property type="match status" value="1"/>
</dbReference>
<reference evidence="8 9" key="1">
    <citation type="submission" date="2022-04" db="EMBL/GenBank/DDBJ databases">
        <title>Roseobacter sp. WL0113 is a bacterium isolated from neritic sediment.</title>
        <authorList>
            <person name="Wang L."/>
            <person name="He W."/>
            <person name="Zhang D.-F."/>
        </authorList>
    </citation>
    <scope>NUCLEOTIDE SEQUENCE [LARGE SCALE GENOMIC DNA]</scope>
    <source>
        <strain evidence="8 9">WL0113</strain>
    </source>
</reference>
<dbReference type="RefSeq" id="WP_263844840.1">
    <property type="nucleotide sequence ID" value="NZ_JALIEB010000009.1"/>
</dbReference>
<keyword evidence="3 6" id="KW-0812">Transmembrane</keyword>
<gene>
    <name evidence="8" type="ORF">MUB52_13855</name>
</gene>
<dbReference type="EMBL" id="JALIEB010000009">
    <property type="protein sequence ID" value="MCV3272518.1"/>
    <property type="molecule type" value="Genomic_DNA"/>
</dbReference>
<accession>A0ABT3BG34</accession>
<dbReference type="InterPro" id="IPR002994">
    <property type="entry name" value="Surf1/Shy1"/>
</dbReference>
<organism evidence="8 9">
    <name type="scientific">Roseobacter sinensis</name>
    <dbReference type="NCBI Taxonomy" id="2931391"/>
    <lineage>
        <taxon>Bacteria</taxon>
        <taxon>Pseudomonadati</taxon>
        <taxon>Pseudomonadota</taxon>
        <taxon>Alphaproteobacteria</taxon>
        <taxon>Rhodobacterales</taxon>
        <taxon>Roseobacteraceae</taxon>
        <taxon>Roseobacter</taxon>
    </lineage>
</organism>
<evidence type="ECO:0000256" key="7">
    <source>
        <dbReference type="SAM" id="MobiDB-lite"/>
    </source>
</evidence>